<dbReference type="GO" id="GO:0004035">
    <property type="term" value="F:alkaline phosphatase activity"/>
    <property type="evidence" value="ECO:0007669"/>
    <property type="project" value="InterPro"/>
</dbReference>
<organism evidence="7 8">
    <name type="scientific">Spongiivirga citrea</name>
    <dbReference type="NCBI Taxonomy" id="1481457"/>
    <lineage>
        <taxon>Bacteria</taxon>
        <taxon>Pseudomonadati</taxon>
        <taxon>Bacteroidota</taxon>
        <taxon>Flavobacteriia</taxon>
        <taxon>Flavobacteriales</taxon>
        <taxon>Flavobacteriaceae</taxon>
        <taxon>Spongiivirga</taxon>
    </lineage>
</organism>
<feature type="active site" description="Phosphothreonine intermediate" evidence="5">
    <location>
        <position position="79"/>
    </location>
</feature>
<dbReference type="SUPFAM" id="SSF53649">
    <property type="entry name" value="Alkaline phosphatase-like"/>
    <property type="match status" value="1"/>
</dbReference>
<evidence type="ECO:0000313" key="8">
    <source>
        <dbReference type="Proteomes" id="UP000474296"/>
    </source>
</evidence>
<reference evidence="7 8" key="1">
    <citation type="submission" date="2020-01" db="EMBL/GenBank/DDBJ databases">
        <title>Spongiivirga citrea KCTC 32990T.</title>
        <authorList>
            <person name="Wang G."/>
        </authorList>
    </citation>
    <scope>NUCLEOTIDE SEQUENCE [LARGE SCALE GENOMIC DNA]</scope>
    <source>
        <strain evidence="7 8">KCTC 32990</strain>
    </source>
</reference>
<feature type="binding site" evidence="6">
    <location>
        <position position="100"/>
    </location>
    <ligand>
        <name>substrate</name>
    </ligand>
</feature>
<dbReference type="Proteomes" id="UP000474296">
    <property type="component" value="Unassembled WGS sequence"/>
</dbReference>
<dbReference type="AlphaFoldDB" id="A0A6M0CXA0"/>
<feature type="binding site" evidence="6">
    <location>
        <begin position="161"/>
        <end position="163"/>
    </location>
    <ligand>
        <name>substrate</name>
    </ligand>
</feature>
<dbReference type="InterPro" id="IPR002591">
    <property type="entry name" value="Phosphodiest/P_Trfase"/>
</dbReference>
<keyword evidence="3" id="KW-0732">Signal</keyword>
<dbReference type="Gene3D" id="3.30.1360.150">
    <property type="match status" value="1"/>
</dbReference>
<dbReference type="PANTHER" id="PTHR10151">
    <property type="entry name" value="ECTONUCLEOTIDE PYROPHOSPHATASE/PHOSPHODIESTERASE"/>
    <property type="match status" value="1"/>
</dbReference>
<proteinExistence type="predicted"/>
<evidence type="ECO:0000256" key="1">
    <source>
        <dbReference type="ARBA" id="ARBA00022553"/>
    </source>
</evidence>
<dbReference type="GO" id="GO:0046872">
    <property type="term" value="F:metal ion binding"/>
    <property type="evidence" value="ECO:0007669"/>
    <property type="project" value="UniProtKB-KW"/>
</dbReference>
<evidence type="ECO:0000256" key="2">
    <source>
        <dbReference type="ARBA" id="ARBA00022723"/>
    </source>
</evidence>
<comment type="caution">
    <text evidence="7">The sequence shown here is derived from an EMBL/GenBank/DDBJ whole genome shotgun (WGS) entry which is preliminary data.</text>
</comment>
<dbReference type="CDD" id="cd16016">
    <property type="entry name" value="AP-SPAP"/>
    <property type="match status" value="1"/>
</dbReference>
<evidence type="ECO:0000256" key="5">
    <source>
        <dbReference type="PIRSR" id="PIRSR031924-50"/>
    </source>
</evidence>
<evidence type="ECO:0000256" key="6">
    <source>
        <dbReference type="PIRSR" id="PIRSR031924-51"/>
    </source>
</evidence>
<sequence length="545" mass="61082">MVKNLLAVLLVFGSISIKGQSEKAPFENPKLVVGIVVDQMRYDYLTRFWDRYGDGGFKRMVNEGFNCKNNHFNYVPTYTGPGHASVHTGTTPSVHGVISNNFYDKRNDKMVYCAGDDRYNSVGSKTDAGKMSPHRMLTTTVADQNRLHTQMRGKTIGVAIKDRGSILPAGHSANAAYWFTGGDEGNWITSTYYMQELPDWVKKFNKKHSLEKYLDTWETLYDLKTYTASGADKNNFEGGFKGKESATFPYNLKKLSKENGNYGILRATPFGNSLTTDFALEALDKEELGMDSETDFLVVSYSSTDYVGHNFGVNSVEIEDTYLRLDKDLERIFKELDKKVGKGKYTVFLTADHGAVHVPSYLQSLKIPAGYYNNTDFRNRIKEFLKTKFGSEKLLINMSNNQLFLDHDLVDEMGLDEEKIQEALVRHILQYDFIHNAYSAENLMEGDFTEGLEVSLKNGYNQMRSGDVIYVMNPAVILYSRTGSTHGTGMTYDTHVPLLFFGQGINQGSTTHKTSITDIAPTISSLLGIAFPNGATGQPITKVID</sequence>
<gene>
    <name evidence="7" type="ORF">GWK10_14150</name>
</gene>
<dbReference type="Gene3D" id="3.40.720.10">
    <property type="entry name" value="Alkaline Phosphatase, subunit A"/>
    <property type="match status" value="1"/>
</dbReference>
<name>A0A6M0CXA0_9FLAO</name>
<keyword evidence="2 4" id="KW-0479">Metal-binding</keyword>
<evidence type="ECO:0000313" key="7">
    <source>
        <dbReference type="EMBL" id="NER18360.1"/>
    </source>
</evidence>
<accession>A0A6M0CXA0</accession>
<dbReference type="InterPro" id="IPR026263">
    <property type="entry name" value="Alkaline_phosphatase_prok"/>
</dbReference>
<dbReference type="RefSeq" id="WP_164033145.1">
    <property type="nucleotide sequence ID" value="NZ_JAABOQ010000005.1"/>
</dbReference>
<evidence type="ECO:0000256" key="3">
    <source>
        <dbReference type="ARBA" id="ARBA00022729"/>
    </source>
</evidence>
<keyword evidence="8" id="KW-1185">Reference proteome</keyword>
<dbReference type="InterPro" id="IPR017850">
    <property type="entry name" value="Alkaline_phosphatase_core_sf"/>
</dbReference>
<dbReference type="NCBIfam" id="NF042991">
    <property type="entry name" value="alk_phos_PafA"/>
    <property type="match status" value="1"/>
</dbReference>
<protein>
    <submittedName>
        <fullName evidence="7">Alkaline phosphatase family protein</fullName>
    </submittedName>
</protein>
<dbReference type="PANTHER" id="PTHR10151:SF120">
    <property type="entry name" value="BIS(5'-ADENOSYL)-TRIPHOSPHATASE"/>
    <property type="match status" value="1"/>
</dbReference>
<dbReference type="EMBL" id="JAABOQ010000005">
    <property type="protein sequence ID" value="NER18360.1"/>
    <property type="molecule type" value="Genomic_DNA"/>
</dbReference>
<dbReference type="Pfam" id="PF01663">
    <property type="entry name" value="Phosphodiest"/>
    <property type="match status" value="1"/>
</dbReference>
<keyword evidence="1 5" id="KW-0597">Phosphoprotein</keyword>
<evidence type="ECO:0000256" key="4">
    <source>
        <dbReference type="PIRNR" id="PIRNR031924"/>
    </source>
</evidence>
<dbReference type="PIRSF" id="PIRSF031924">
    <property type="entry name" value="Pi-irrepressible_AP"/>
    <property type="match status" value="1"/>
</dbReference>